<evidence type="ECO:0000259" key="2">
    <source>
        <dbReference type="Pfam" id="PF13490"/>
    </source>
</evidence>
<comment type="caution">
    <text evidence="3">The sequence shown here is derived from an EMBL/GenBank/DDBJ whole genome shotgun (WGS) entry which is preliminary data.</text>
</comment>
<dbReference type="Proteomes" id="UP000774750">
    <property type="component" value="Unassembled WGS sequence"/>
</dbReference>
<evidence type="ECO:0000256" key="1">
    <source>
        <dbReference type="SAM" id="Phobius"/>
    </source>
</evidence>
<keyword evidence="1" id="KW-0472">Membrane</keyword>
<protein>
    <submittedName>
        <fullName evidence="3">Zf-HC2 domain-containing protein</fullName>
    </submittedName>
</protein>
<feature type="transmembrane region" description="Helical" evidence="1">
    <location>
        <begin position="66"/>
        <end position="86"/>
    </location>
</feature>
<feature type="transmembrane region" description="Helical" evidence="1">
    <location>
        <begin position="149"/>
        <end position="174"/>
    </location>
</feature>
<dbReference type="RefSeq" id="WP_204447964.1">
    <property type="nucleotide sequence ID" value="NZ_JACJKY010000025.1"/>
</dbReference>
<feature type="transmembrane region" description="Helical" evidence="1">
    <location>
        <begin position="116"/>
        <end position="137"/>
    </location>
</feature>
<gene>
    <name evidence="3" type="ORF">H6A12_11360</name>
</gene>
<dbReference type="InterPro" id="IPR027383">
    <property type="entry name" value="Znf_put"/>
</dbReference>
<dbReference type="EMBL" id="JACJKY010000025">
    <property type="protein sequence ID" value="MBM6921747.1"/>
    <property type="molecule type" value="Genomic_DNA"/>
</dbReference>
<keyword evidence="1" id="KW-1133">Transmembrane helix</keyword>
<name>A0A939BF61_9FIRM</name>
<reference evidence="3" key="2">
    <citation type="journal article" date="2021" name="Sci. Rep.">
        <title>The distribution of antibiotic resistance genes in chicken gut microbiota commensals.</title>
        <authorList>
            <person name="Juricova H."/>
            <person name="Matiasovicova J."/>
            <person name="Kubasova T."/>
            <person name="Cejkova D."/>
            <person name="Rychlik I."/>
        </authorList>
    </citation>
    <scope>NUCLEOTIDE SEQUENCE</scope>
    <source>
        <strain evidence="3">An559</strain>
    </source>
</reference>
<dbReference type="AlphaFoldDB" id="A0A939BF61"/>
<reference evidence="3" key="1">
    <citation type="submission" date="2020-08" db="EMBL/GenBank/DDBJ databases">
        <authorList>
            <person name="Cejkova D."/>
            <person name="Kubasova T."/>
            <person name="Jahodarova E."/>
            <person name="Rychlik I."/>
        </authorList>
    </citation>
    <scope>NUCLEOTIDE SEQUENCE</scope>
    <source>
        <strain evidence="3">An559</strain>
    </source>
</reference>
<evidence type="ECO:0000313" key="4">
    <source>
        <dbReference type="Proteomes" id="UP000774750"/>
    </source>
</evidence>
<proteinExistence type="predicted"/>
<accession>A0A939BF61</accession>
<sequence>MKQIPCEVIEDLIPLVIDDAASESSKALVCEHIKTCDRCREKMGALPGEMPPVPAKQTVLKRTRRALFWSGVLLLLCGALLAASVINTASMFYNFIGLPLLGALGYFLFRKRSFAVPIFVFVLAFLWQLPEIFASLFSDGVTSAPWWSFFAASGIMALFYAVFAGIGVLIGWLLHIAFKKE</sequence>
<evidence type="ECO:0000313" key="3">
    <source>
        <dbReference type="EMBL" id="MBM6921747.1"/>
    </source>
</evidence>
<organism evidence="3 4">
    <name type="scientific">Merdimmobilis hominis</name>
    <dbReference type="NCBI Taxonomy" id="2897707"/>
    <lineage>
        <taxon>Bacteria</taxon>
        <taxon>Bacillati</taxon>
        <taxon>Bacillota</taxon>
        <taxon>Clostridia</taxon>
        <taxon>Eubacteriales</taxon>
        <taxon>Oscillospiraceae</taxon>
        <taxon>Merdimmobilis</taxon>
    </lineage>
</organism>
<keyword evidence="4" id="KW-1185">Reference proteome</keyword>
<feature type="transmembrane region" description="Helical" evidence="1">
    <location>
        <begin position="92"/>
        <end position="109"/>
    </location>
</feature>
<keyword evidence="1" id="KW-0812">Transmembrane</keyword>
<dbReference type="Pfam" id="PF13490">
    <property type="entry name" value="zf-HC2"/>
    <property type="match status" value="1"/>
</dbReference>
<feature type="domain" description="Putative zinc-finger" evidence="2">
    <location>
        <begin position="6"/>
        <end position="40"/>
    </location>
</feature>